<keyword evidence="4" id="KW-1185">Reference proteome</keyword>
<evidence type="ECO:0000313" key="3">
    <source>
        <dbReference type="EMBL" id="MCZ8514665.1"/>
    </source>
</evidence>
<feature type="chain" id="PRO_5046547557" evidence="1">
    <location>
        <begin position="24"/>
        <end position="355"/>
    </location>
</feature>
<name>A0ABT4QCS5_9BACL</name>
<dbReference type="Pfam" id="PF00149">
    <property type="entry name" value="Metallophos"/>
    <property type="match status" value="1"/>
</dbReference>
<evidence type="ECO:0000259" key="2">
    <source>
        <dbReference type="Pfam" id="PF00149"/>
    </source>
</evidence>
<organism evidence="3 4">
    <name type="scientific">Paenibacillus gyeongsangnamensis</name>
    <dbReference type="NCBI Taxonomy" id="3388067"/>
    <lineage>
        <taxon>Bacteria</taxon>
        <taxon>Bacillati</taxon>
        <taxon>Bacillota</taxon>
        <taxon>Bacilli</taxon>
        <taxon>Bacillales</taxon>
        <taxon>Paenibacillaceae</taxon>
        <taxon>Paenibacillus</taxon>
    </lineage>
</organism>
<feature type="domain" description="Calcineurin-like phosphoesterase" evidence="2">
    <location>
        <begin position="66"/>
        <end position="278"/>
    </location>
</feature>
<comment type="caution">
    <text evidence="3">The sequence shown here is derived from an EMBL/GenBank/DDBJ whole genome shotgun (WGS) entry which is preliminary data.</text>
</comment>
<dbReference type="InterPro" id="IPR051918">
    <property type="entry name" value="STPP_CPPED1"/>
</dbReference>
<reference evidence="3 4" key="1">
    <citation type="submission" date="2022-12" db="EMBL/GenBank/DDBJ databases">
        <title>Draft genome sequence of Paenibacillus sp. dW9.</title>
        <authorList>
            <person name="Choi E.-W."/>
            <person name="Kim D.-U."/>
        </authorList>
    </citation>
    <scope>NUCLEOTIDE SEQUENCE [LARGE SCALE GENOMIC DNA]</scope>
    <source>
        <strain evidence="4">dW9</strain>
    </source>
</reference>
<dbReference type="PANTHER" id="PTHR43143">
    <property type="entry name" value="METALLOPHOSPHOESTERASE, CALCINEURIN SUPERFAMILY"/>
    <property type="match status" value="1"/>
</dbReference>
<gene>
    <name evidence="3" type="ORF">O9H85_19995</name>
</gene>
<dbReference type="PANTHER" id="PTHR43143:SF1">
    <property type="entry name" value="SERINE_THREONINE-PROTEIN PHOSPHATASE CPPED1"/>
    <property type="match status" value="1"/>
</dbReference>
<proteinExistence type="predicted"/>
<evidence type="ECO:0000313" key="4">
    <source>
        <dbReference type="Proteomes" id="UP001527882"/>
    </source>
</evidence>
<accession>A0ABT4QCS5</accession>
<dbReference type="InterPro" id="IPR004843">
    <property type="entry name" value="Calcineurin-like_PHP"/>
</dbReference>
<dbReference type="SUPFAM" id="SSF56300">
    <property type="entry name" value="Metallo-dependent phosphatases"/>
    <property type="match status" value="1"/>
</dbReference>
<dbReference type="EMBL" id="JAQAGZ010000013">
    <property type="protein sequence ID" value="MCZ8514665.1"/>
    <property type="molecule type" value="Genomic_DNA"/>
</dbReference>
<keyword evidence="1" id="KW-0732">Signal</keyword>
<dbReference type="Proteomes" id="UP001527882">
    <property type="component" value="Unassembled WGS sequence"/>
</dbReference>
<feature type="signal peptide" evidence="1">
    <location>
        <begin position="1"/>
        <end position="23"/>
    </location>
</feature>
<evidence type="ECO:0000256" key="1">
    <source>
        <dbReference type="SAM" id="SignalP"/>
    </source>
</evidence>
<dbReference type="InterPro" id="IPR029052">
    <property type="entry name" value="Metallo-depent_PP-like"/>
</dbReference>
<dbReference type="Gene3D" id="3.60.21.10">
    <property type="match status" value="1"/>
</dbReference>
<sequence>MSRRRFIKQAVAFFTLLTGGGFAAFQALKPDVVVKADSQSEGEAAKKEAVQGDPAKELSKEPLLSFFLLSDLHISVGESSMTDKLHLALKDITDFEFKVDTIVLGGDLTDFGRESDYRLLRRTMDQYSLPPVYGNMGNHDYYDVWLDKNGGFSTETAPNGKTDAMSRQRFMSFIGYDDVPYRDEWIQGVHLIMLSQECYVEERPEVGESAWYSDEQLAWFESVMKPHKDGRPGIVFIHQPLPDPGMDGGTHRLIRAKRFRQIVDPYSNVFVLSGHTHRNFRSEDHYNRQNTFHWFTNASVGRTRSIMPGDNTLVAQGMYVQVYPHQVVVRGREFADRSWIDSADWTIPLKKTPQA</sequence>
<dbReference type="RefSeq" id="WP_269883319.1">
    <property type="nucleotide sequence ID" value="NZ_JAQAGZ010000013.1"/>
</dbReference>
<protein>
    <submittedName>
        <fullName evidence="3">Metallophosphoesterase</fullName>
    </submittedName>
</protein>